<keyword evidence="2" id="KW-0378">Hydrolase</keyword>
<gene>
    <name evidence="4" type="ORF">LTR05_006509</name>
</gene>
<sequence>MKGSPFGWATEIAGSTRIPAIFNNLFAIRVSTGRLSALGIASSNQNLPLCNTTVGMISYDLSFLQHMCRLTLGATAYQEDPAWLDMPWREARFQEVESRKPTFAVLLEDQHVRPQPPLQRALRHLTQSLRAQGYEVVAWQPPSHKEAVETLFRMIGADGAKDIRANIASSGEPPVPQLKKWFFEHHDPPNLSVSEYWALCKSRMDYIAAYHSYWLSSKQINITQRPIDGVIMPVVAQVACYENELNYFGYSAIVNLLDFTSVALPVTFVDRDRDLPDTRRVMLNAEDAQIQTSYDPSTFHGMPVGIQIMCRRAEEEVALALANIVSEVYRRNGELL</sequence>
<comment type="similarity">
    <text evidence="1">Belongs to the amidase family.</text>
</comment>
<dbReference type="Proteomes" id="UP001309876">
    <property type="component" value="Unassembled WGS sequence"/>
</dbReference>
<dbReference type="InterPro" id="IPR036928">
    <property type="entry name" value="AS_sf"/>
</dbReference>
<dbReference type="Pfam" id="PF01425">
    <property type="entry name" value="Amidase"/>
    <property type="match status" value="1"/>
</dbReference>
<reference evidence="4 5" key="1">
    <citation type="submission" date="2023-08" db="EMBL/GenBank/DDBJ databases">
        <title>Black Yeasts Isolated from many extreme environments.</title>
        <authorList>
            <person name="Coleine C."/>
            <person name="Stajich J.E."/>
            <person name="Selbmann L."/>
        </authorList>
    </citation>
    <scope>NUCLEOTIDE SEQUENCE [LARGE SCALE GENOMIC DNA]</scope>
    <source>
        <strain evidence="4 5">CCFEE 5910</strain>
    </source>
</reference>
<dbReference type="SUPFAM" id="SSF75304">
    <property type="entry name" value="Amidase signature (AS) enzymes"/>
    <property type="match status" value="1"/>
</dbReference>
<dbReference type="PANTHER" id="PTHR46072:SF2">
    <property type="entry name" value="AMIDASE (EUROFUNG)"/>
    <property type="match status" value="1"/>
</dbReference>
<dbReference type="PANTHER" id="PTHR46072">
    <property type="entry name" value="AMIDASE-RELATED-RELATED"/>
    <property type="match status" value="1"/>
</dbReference>
<dbReference type="EMBL" id="JAVRRJ010000007">
    <property type="protein sequence ID" value="KAK5082629.1"/>
    <property type="molecule type" value="Genomic_DNA"/>
</dbReference>
<evidence type="ECO:0000259" key="3">
    <source>
        <dbReference type="Pfam" id="PF01425"/>
    </source>
</evidence>
<evidence type="ECO:0000256" key="2">
    <source>
        <dbReference type="ARBA" id="ARBA00022801"/>
    </source>
</evidence>
<evidence type="ECO:0000313" key="4">
    <source>
        <dbReference type="EMBL" id="KAK5082629.1"/>
    </source>
</evidence>
<evidence type="ECO:0000256" key="1">
    <source>
        <dbReference type="ARBA" id="ARBA00009199"/>
    </source>
</evidence>
<proteinExistence type="inferred from homology"/>
<feature type="domain" description="Amidase" evidence="3">
    <location>
        <begin position="2"/>
        <end position="316"/>
    </location>
</feature>
<organism evidence="4 5">
    <name type="scientific">Lithohypha guttulata</name>
    <dbReference type="NCBI Taxonomy" id="1690604"/>
    <lineage>
        <taxon>Eukaryota</taxon>
        <taxon>Fungi</taxon>
        <taxon>Dikarya</taxon>
        <taxon>Ascomycota</taxon>
        <taxon>Pezizomycotina</taxon>
        <taxon>Eurotiomycetes</taxon>
        <taxon>Chaetothyriomycetidae</taxon>
        <taxon>Chaetothyriales</taxon>
        <taxon>Trichomeriaceae</taxon>
        <taxon>Lithohypha</taxon>
    </lineage>
</organism>
<accession>A0AAN7Y991</accession>
<keyword evidence="5" id="KW-1185">Reference proteome</keyword>
<comment type="caution">
    <text evidence="4">The sequence shown here is derived from an EMBL/GenBank/DDBJ whole genome shotgun (WGS) entry which is preliminary data.</text>
</comment>
<dbReference type="AlphaFoldDB" id="A0AAN7Y991"/>
<name>A0AAN7Y991_9EURO</name>
<dbReference type="GO" id="GO:0016787">
    <property type="term" value="F:hydrolase activity"/>
    <property type="evidence" value="ECO:0007669"/>
    <property type="project" value="UniProtKB-KW"/>
</dbReference>
<protein>
    <recommendedName>
        <fullName evidence="3">Amidase domain-containing protein</fullName>
    </recommendedName>
</protein>
<evidence type="ECO:0000313" key="5">
    <source>
        <dbReference type="Proteomes" id="UP001309876"/>
    </source>
</evidence>
<dbReference type="Gene3D" id="3.90.1300.10">
    <property type="entry name" value="Amidase signature (AS) domain"/>
    <property type="match status" value="1"/>
</dbReference>
<dbReference type="InterPro" id="IPR023631">
    <property type="entry name" value="Amidase_dom"/>
</dbReference>